<accession>A0A367ZMD2</accession>
<organism evidence="1 2">
    <name type="scientific">Candidatus Ozemobacter sibiricus</name>
    <dbReference type="NCBI Taxonomy" id="2268124"/>
    <lineage>
        <taxon>Bacteria</taxon>
        <taxon>Candidatus Ozemobacteria</taxon>
        <taxon>Candidatus Ozemobacterales</taxon>
        <taxon>Candidatus Ozemobacteraceae</taxon>
        <taxon>Candidatus Ozemobacter</taxon>
    </lineage>
</organism>
<dbReference type="AlphaFoldDB" id="A0A367ZMD2"/>
<dbReference type="EMBL" id="QOQW01000022">
    <property type="protein sequence ID" value="RCK78511.1"/>
    <property type="molecule type" value="Genomic_DNA"/>
</dbReference>
<comment type="caution">
    <text evidence="1">The sequence shown here is derived from an EMBL/GenBank/DDBJ whole genome shotgun (WGS) entry which is preliminary data.</text>
</comment>
<sequence>MDQLRPLHRSEACSLYEIVGGPEDAARRYLVSTPETRSICNDPTVVGLAYTNALRQACRKALERLREHQPWPLREARTTVLHILRGGLNFGLRDALHEAYGWNRHGSAFISAQRARRSSNLEDWHITEGSYQKVYLAPEADIVFGDVVATGTSLEYALQQLLILAKKAGASIRSVLFFSIGGIRSEEILNKIQIACRQRFPGFVGAATVYFEGRFGIAFPDTDLRIKISGTDLLRKNGLYTPEFIESQYDDPAYPIERCAIYDAGSRAFWLPEFVEDVWDYWLQTSWLAKEGVTYADLLKERAPDLDPARFEAPDLLDLCERQIAACERLLEGMDLPKPAFKKE</sequence>
<evidence type="ECO:0000313" key="2">
    <source>
        <dbReference type="Proteomes" id="UP000252355"/>
    </source>
</evidence>
<gene>
    <name evidence="1" type="ORF">OZSIB_1431</name>
</gene>
<reference evidence="1 2" key="1">
    <citation type="submission" date="2018-05" db="EMBL/GenBank/DDBJ databases">
        <title>A metagenomic window into the 2 km-deep terrestrial subsurface aquifer revealed taxonomically and functionally diverse microbial community comprising novel uncultured bacterial lineages.</title>
        <authorList>
            <person name="Kadnikov V.V."/>
            <person name="Mardanov A.V."/>
            <person name="Beletsky A.V."/>
            <person name="Banks D."/>
            <person name="Pimenov N.V."/>
            <person name="Frank Y.A."/>
            <person name="Karnachuk O.V."/>
            <person name="Ravin N.V."/>
        </authorList>
    </citation>
    <scope>NUCLEOTIDE SEQUENCE [LARGE SCALE GENOMIC DNA]</scope>
    <source>
        <strain evidence="1">BY5</strain>
    </source>
</reference>
<evidence type="ECO:0000313" key="1">
    <source>
        <dbReference type="EMBL" id="RCK78511.1"/>
    </source>
</evidence>
<protein>
    <submittedName>
        <fullName evidence="1">Uncharacterized protein</fullName>
    </submittedName>
</protein>
<name>A0A367ZMD2_9BACT</name>
<proteinExistence type="predicted"/>
<dbReference type="Proteomes" id="UP000252355">
    <property type="component" value="Unassembled WGS sequence"/>
</dbReference>